<dbReference type="Pfam" id="PF01496">
    <property type="entry name" value="V_ATPase_I"/>
    <property type="match status" value="1"/>
</dbReference>
<keyword evidence="3" id="KW-0813">Transport</keyword>
<evidence type="ECO:0000256" key="8">
    <source>
        <dbReference type="SAM" id="Coils"/>
    </source>
</evidence>
<comment type="subcellular location">
    <subcellularLocation>
        <location evidence="1">Membrane</location>
        <topology evidence="1">Multi-pass membrane protein</topology>
    </subcellularLocation>
</comment>
<feature type="transmembrane region" description="Helical" evidence="9">
    <location>
        <begin position="438"/>
        <end position="462"/>
    </location>
</feature>
<accession>A0A9D2M4B7</accession>
<dbReference type="GO" id="GO:0033179">
    <property type="term" value="C:proton-transporting V-type ATPase, V0 domain"/>
    <property type="evidence" value="ECO:0007669"/>
    <property type="project" value="InterPro"/>
</dbReference>
<keyword evidence="4 9" id="KW-0812">Transmembrane</keyword>
<evidence type="ECO:0008006" key="12">
    <source>
        <dbReference type="Google" id="ProtNLM"/>
    </source>
</evidence>
<feature type="transmembrane region" description="Helical" evidence="9">
    <location>
        <begin position="391"/>
        <end position="412"/>
    </location>
</feature>
<feature type="coiled-coil region" evidence="8">
    <location>
        <begin position="213"/>
        <end position="240"/>
    </location>
</feature>
<dbReference type="GO" id="GO:0046961">
    <property type="term" value="F:proton-transporting ATPase activity, rotational mechanism"/>
    <property type="evidence" value="ECO:0007669"/>
    <property type="project" value="InterPro"/>
</dbReference>
<comment type="caution">
    <text evidence="10">The sequence shown here is derived from an EMBL/GenBank/DDBJ whole genome shotgun (WGS) entry which is preliminary data.</text>
</comment>
<feature type="transmembrane region" description="Helical" evidence="9">
    <location>
        <begin position="474"/>
        <end position="497"/>
    </location>
</feature>
<evidence type="ECO:0000256" key="7">
    <source>
        <dbReference type="ARBA" id="ARBA00023136"/>
    </source>
</evidence>
<dbReference type="EMBL" id="DWYA01000074">
    <property type="protein sequence ID" value="HJB40424.1"/>
    <property type="molecule type" value="Genomic_DNA"/>
</dbReference>
<name>A0A9D2M4B7_9FIRM</name>
<dbReference type="GO" id="GO:0016471">
    <property type="term" value="C:vacuolar proton-transporting V-type ATPase complex"/>
    <property type="evidence" value="ECO:0007669"/>
    <property type="project" value="TreeGrafter"/>
</dbReference>
<proteinExistence type="inferred from homology"/>
<feature type="transmembrane region" description="Helical" evidence="9">
    <location>
        <begin position="592"/>
        <end position="618"/>
    </location>
</feature>
<gene>
    <name evidence="10" type="ORF">H9943_08535</name>
</gene>
<evidence type="ECO:0000256" key="4">
    <source>
        <dbReference type="ARBA" id="ARBA00022692"/>
    </source>
</evidence>
<dbReference type="GO" id="GO:0007035">
    <property type="term" value="P:vacuolar acidification"/>
    <property type="evidence" value="ECO:0007669"/>
    <property type="project" value="TreeGrafter"/>
</dbReference>
<reference evidence="10" key="2">
    <citation type="submission" date="2021-04" db="EMBL/GenBank/DDBJ databases">
        <authorList>
            <person name="Gilroy R."/>
        </authorList>
    </citation>
    <scope>NUCLEOTIDE SEQUENCE</scope>
    <source>
        <strain evidence="10">ChiBcec8-14828</strain>
    </source>
</reference>
<feature type="transmembrane region" description="Helical" evidence="9">
    <location>
        <begin position="503"/>
        <end position="524"/>
    </location>
</feature>
<dbReference type="InterPro" id="IPR002490">
    <property type="entry name" value="V-ATPase_116kDa_su"/>
</dbReference>
<comment type="similarity">
    <text evidence="2">Belongs to the V-ATPase 116 kDa subunit family.</text>
</comment>
<dbReference type="Proteomes" id="UP000824209">
    <property type="component" value="Unassembled WGS sequence"/>
</dbReference>
<evidence type="ECO:0000313" key="10">
    <source>
        <dbReference type="EMBL" id="HJB40424.1"/>
    </source>
</evidence>
<feature type="transmembrane region" description="Helical" evidence="9">
    <location>
        <begin position="355"/>
        <end position="379"/>
    </location>
</feature>
<evidence type="ECO:0000256" key="3">
    <source>
        <dbReference type="ARBA" id="ARBA00022448"/>
    </source>
</evidence>
<feature type="transmembrane region" description="Helical" evidence="9">
    <location>
        <begin position="564"/>
        <end position="586"/>
    </location>
</feature>
<keyword evidence="6" id="KW-0406">Ion transport</keyword>
<dbReference type="PANTHER" id="PTHR11629">
    <property type="entry name" value="VACUOLAR PROTON ATPASES"/>
    <property type="match status" value="1"/>
</dbReference>
<sequence>MGMVKMTHMNVYGPGRDPQQTLELLARLSIFDADDAGALGIATTGQKEDEYGPLLNQTVGVLKDIGADNVPGEYDGVPYDLEEARVFVNGFVQEVARRSQEKTQINAKLATYEQAKTQLYHLTGLQTSMDDIFSCRYLKVRFGRLPKDSYVKLPYYEGHSFTFREYDFDGEYYWGMYFVAEQSAEEVDRIFASLYFERIWVPDFVHGTPQDALAQILSEESEMNRRKAELENLAAVAQKDEVVKLQKIAAWLNYESQIAQMYRHVVLLDNSYYISGFVPDESTGRLREAIAKELPDVRVCADEELGTETELDENLKPPTKLKNNWLTRPFELFVTMYGLPNYGDIDPTGLVAVTYAVLFGIMFGDVGQGLLLGLIGYFFMYKKKQMQLGLVLARCSLFSVLFGFLYGSVFGFENLLDPMYHALGFAEKPLEVLHPESINMILITSIVAGIFIIVCALGTGIISNFKRGIIAKTLFSVNGVAGLVFYLALVCLLLPMLGVEASFIGSMPYIILLIVVPFLCMYFCEPICLALEGKNPGKPGEIIINGFFEMFDALLSFASNTMSFLRVGGFVLAHAGMMSVVFTLAAMTTQPVIYWLIVIVGNLFVMALEGLFVGIQVLRLEFYEIFSRFFDAEGRPFTPLHVRSGKELMES</sequence>
<protein>
    <recommendedName>
        <fullName evidence="12">V-type ATP synthase subunit I</fullName>
    </recommendedName>
</protein>
<keyword evidence="8" id="KW-0175">Coiled coil</keyword>
<reference evidence="10" key="1">
    <citation type="journal article" date="2021" name="PeerJ">
        <title>Extensive microbial diversity within the chicken gut microbiome revealed by metagenomics and culture.</title>
        <authorList>
            <person name="Gilroy R."/>
            <person name="Ravi A."/>
            <person name="Getino M."/>
            <person name="Pursley I."/>
            <person name="Horton D.L."/>
            <person name="Alikhan N.F."/>
            <person name="Baker D."/>
            <person name="Gharbi K."/>
            <person name="Hall N."/>
            <person name="Watson M."/>
            <person name="Adriaenssens E.M."/>
            <person name="Foster-Nyarko E."/>
            <person name="Jarju S."/>
            <person name="Secka A."/>
            <person name="Antonio M."/>
            <person name="Oren A."/>
            <person name="Chaudhuri R.R."/>
            <person name="La Ragione R."/>
            <person name="Hildebrand F."/>
            <person name="Pallen M.J."/>
        </authorList>
    </citation>
    <scope>NUCLEOTIDE SEQUENCE</scope>
    <source>
        <strain evidence="10">ChiBcec8-14828</strain>
    </source>
</reference>
<evidence type="ECO:0000313" key="11">
    <source>
        <dbReference type="Proteomes" id="UP000824209"/>
    </source>
</evidence>
<evidence type="ECO:0000256" key="9">
    <source>
        <dbReference type="SAM" id="Phobius"/>
    </source>
</evidence>
<evidence type="ECO:0000256" key="6">
    <source>
        <dbReference type="ARBA" id="ARBA00023065"/>
    </source>
</evidence>
<dbReference type="AlphaFoldDB" id="A0A9D2M4B7"/>
<evidence type="ECO:0000256" key="1">
    <source>
        <dbReference type="ARBA" id="ARBA00004141"/>
    </source>
</evidence>
<keyword evidence="7 9" id="KW-0472">Membrane</keyword>
<organism evidence="10 11">
    <name type="scientific">Candidatus Ruthenibacterium avium</name>
    <dbReference type="NCBI Taxonomy" id="2838751"/>
    <lineage>
        <taxon>Bacteria</taxon>
        <taxon>Bacillati</taxon>
        <taxon>Bacillota</taxon>
        <taxon>Clostridia</taxon>
        <taxon>Eubacteriales</taxon>
        <taxon>Oscillospiraceae</taxon>
        <taxon>Ruthenibacterium</taxon>
    </lineage>
</organism>
<dbReference type="PANTHER" id="PTHR11629:SF63">
    <property type="entry name" value="V-TYPE PROTON ATPASE SUBUNIT A"/>
    <property type="match status" value="1"/>
</dbReference>
<dbReference type="GO" id="GO:0051117">
    <property type="term" value="F:ATPase binding"/>
    <property type="evidence" value="ECO:0007669"/>
    <property type="project" value="TreeGrafter"/>
</dbReference>
<evidence type="ECO:0000256" key="2">
    <source>
        <dbReference type="ARBA" id="ARBA00009904"/>
    </source>
</evidence>
<evidence type="ECO:0000256" key="5">
    <source>
        <dbReference type="ARBA" id="ARBA00022989"/>
    </source>
</evidence>
<keyword evidence="5 9" id="KW-1133">Transmembrane helix</keyword>